<dbReference type="Proteomes" id="UP000054477">
    <property type="component" value="Unassembled WGS sequence"/>
</dbReference>
<keyword evidence="7" id="KW-1185">Reference proteome</keyword>
<dbReference type="PROSITE" id="PS00941">
    <property type="entry name" value="CARBOXYLESTERASE_B_2"/>
    <property type="match status" value="1"/>
</dbReference>
<name>A0A0C9X4M5_9AGAR</name>
<dbReference type="AlphaFoldDB" id="A0A0C9X4M5"/>
<proteinExistence type="inferred from homology"/>
<evidence type="ECO:0000256" key="3">
    <source>
        <dbReference type="ARBA" id="ARBA00022801"/>
    </source>
</evidence>
<keyword evidence="4" id="KW-0732">Signal</keyword>
<dbReference type="PROSITE" id="PS00122">
    <property type="entry name" value="CARBOXYLESTERASE_B_1"/>
    <property type="match status" value="1"/>
</dbReference>
<evidence type="ECO:0000256" key="4">
    <source>
        <dbReference type="RuleBase" id="RU361235"/>
    </source>
</evidence>
<dbReference type="InterPro" id="IPR050309">
    <property type="entry name" value="Type-B_Carboxylest/Lipase"/>
</dbReference>
<feature type="signal peptide" evidence="4">
    <location>
        <begin position="1"/>
        <end position="22"/>
    </location>
</feature>
<feature type="chain" id="PRO_5005111945" description="Carboxylic ester hydrolase" evidence="4">
    <location>
        <begin position="23"/>
        <end position="544"/>
    </location>
</feature>
<dbReference type="EC" id="3.1.1.-" evidence="4"/>
<feature type="domain" description="Carboxylesterase type B" evidence="5">
    <location>
        <begin position="31"/>
        <end position="512"/>
    </location>
</feature>
<comment type="similarity">
    <text evidence="1 4">Belongs to the type-B carboxylesterase/lipase family.</text>
</comment>
<accession>A0A0C9X4M5</accession>
<dbReference type="SUPFAM" id="SSF53474">
    <property type="entry name" value="alpha/beta-Hydrolases"/>
    <property type="match status" value="1"/>
</dbReference>
<evidence type="ECO:0000313" key="6">
    <source>
        <dbReference type="EMBL" id="KIK07125.1"/>
    </source>
</evidence>
<evidence type="ECO:0000256" key="2">
    <source>
        <dbReference type="ARBA" id="ARBA00010515"/>
    </source>
</evidence>
<evidence type="ECO:0000259" key="5">
    <source>
        <dbReference type="Pfam" id="PF00135"/>
    </source>
</evidence>
<gene>
    <name evidence="6" type="ORF">K443DRAFT_217077</name>
</gene>
<dbReference type="Pfam" id="PF00135">
    <property type="entry name" value="COesterase"/>
    <property type="match status" value="1"/>
</dbReference>
<dbReference type="EMBL" id="KN838549">
    <property type="protein sequence ID" value="KIK07125.1"/>
    <property type="molecule type" value="Genomic_DNA"/>
</dbReference>
<dbReference type="OrthoDB" id="408631at2759"/>
<dbReference type="InterPro" id="IPR002018">
    <property type="entry name" value="CarbesteraseB"/>
</dbReference>
<dbReference type="InterPro" id="IPR002168">
    <property type="entry name" value="Lipase_GDXG_HIS_AS"/>
</dbReference>
<reference evidence="7" key="2">
    <citation type="submission" date="2015-01" db="EMBL/GenBank/DDBJ databases">
        <title>Evolutionary Origins and Diversification of the Mycorrhizal Mutualists.</title>
        <authorList>
            <consortium name="DOE Joint Genome Institute"/>
            <consortium name="Mycorrhizal Genomics Consortium"/>
            <person name="Kohler A."/>
            <person name="Kuo A."/>
            <person name="Nagy L.G."/>
            <person name="Floudas D."/>
            <person name="Copeland A."/>
            <person name="Barry K.W."/>
            <person name="Cichocki N."/>
            <person name="Veneault-Fourrey C."/>
            <person name="LaButti K."/>
            <person name="Lindquist E.A."/>
            <person name="Lipzen A."/>
            <person name="Lundell T."/>
            <person name="Morin E."/>
            <person name="Murat C."/>
            <person name="Riley R."/>
            <person name="Ohm R."/>
            <person name="Sun H."/>
            <person name="Tunlid A."/>
            <person name="Henrissat B."/>
            <person name="Grigoriev I.V."/>
            <person name="Hibbett D.S."/>
            <person name="Martin F."/>
        </authorList>
    </citation>
    <scope>NUCLEOTIDE SEQUENCE [LARGE SCALE GENOMIC DNA]</scope>
    <source>
        <strain evidence="7">LaAM-08-1</strain>
    </source>
</reference>
<dbReference type="HOGENOM" id="CLU_006586_10_5_1"/>
<dbReference type="PANTHER" id="PTHR11559">
    <property type="entry name" value="CARBOXYLESTERASE"/>
    <property type="match status" value="1"/>
</dbReference>
<sequence>MVSLTLTFSAFLVLACAVGTSASPSGSVVNVVDLGYAKYQGSVNPTTKNIEFLGMRYAAPPTGTLRWREPQAPATTSGVQLANSQPSQCFQSTIGVAPASPFRTSAVSRRDTPISEDCLFLNVWVPGTLQPNRKLPVVFWIHGGGYTLGSASGVIPGVFNGSDLIKEGGGNVVVVVIQYRLGVLGFLSSSQIKANGVLNAGLLDQQFALKWVQQHISKFGGDPTKVTIWGESSGAGSVIQHIVANNGNTSPPLFRAAMTSSTFLPSQYNYNDRIPQSYYNSVVAQTNCNSVVDTLSCLRNIDAAALQAANMNIAASVFFGTWAPQPVVDGTFITDRPSVLLRNGKTNGVKMVLSMVNSHEGDVFVDQTTAATVQIPDYVANLFPNLGAQDITAAAQLYQGLGSNIEQANLIAGETILVCPSYYLLKAFSGRVYKGEFAVPPALHGADVSYYFSSLIPAGTSVNADLQTAFSGGFLNFVQNLDPNVKSSGPNITPRWNTWSSQQRNEMLFNVSVAGAADVHAFQTNAGLLQRCAFWESVGASTAI</sequence>
<dbReference type="InterPro" id="IPR019819">
    <property type="entry name" value="Carboxylesterase_B_CS"/>
</dbReference>
<dbReference type="InterPro" id="IPR029058">
    <property type="entry name" value="AB_hydrolase_fold"/>
</dbReference>
<dbReference type="STRING" id="1095629.A0A0C9X4M5"/>
<comment type="similarity">
    <text evidence="2">Belongs to the 'GDXG' lipolytic enzyme family.</text>
</comment>
<dbReference type="Gene3D" id="3.40.50.1820">
    <property type="entry name" value="alpha/beta hydrolase"/>
    <property type="match status" value="1"/>
</dbReference>
<evidence type="ECO:0000256" key="1">
    <source>
        <dbReference type="ARBA" id="ARBA00005964"/>
    </source>
</evidence>
<dbReference type="InterPro" id="IPR019826">
    <property type="entry name" value="Carboxylesterase_B_AS"/>
</dbReference>
<protein>
    <recommendedName>
        <fullName evidence="4">Carboxylic ester hydrolase</fullName>
        <ecNumber evidence="4">3.1.1.-</ecNumber>
    </recommendedName>
</protein>
<organism evidence="6 7">
    <name type="scientific">Laccaria amethystina LaAM-08-1</name>
    <dbReference type="NCBI Taxonomy" id="1095629"/>
    <lineage>
        <taxon>Eukaryota</taxon>
        <taxon>Fungi</taxon>
        <taxon>Dikarya</taxon>
        <taxon>Basidiomycota</taxon>
        <taxon>Agaricomycotina</taxon>
        <taxon>Agaricomycetes</taxon>
        <taxon>Agaricomycetidae</taxon>
        <taxon>Agaricales</taxon>
        <taxon>Agaricineae</taxon>
        <taxon>Hydnangiaceae</taxon>
        <taxon>Laccaria</taxon>
    </lineage>
</organism>
<reference evidence="6 7" key="1">
    <citation type="submission" date="2014-04" db="EMBL/GenBank/DDBJ databases">
        <authorList>
            <consortium name="DOE Joint Genome Institute"/>
            <person name="Kuo A."/>
            <person name="Kohler A."/>
            <person name="Nagy L.G."/>
            <person name="Floudas D."/>
            <person name="Copeland A."/>
            <person name="Barry K.W."/>
            <person name="Cichocki N."/>
            <person name="Veneault-Fourrey C."/>
            <person name="LaButti K."/>
            <person name="Lindquist E.A."/>
            <person name="Lipzen A."/>
            <person name="Lundell T."/>
            <person name="Morin E."/>
            <person name="Murat C."/>
            <person name="Sun H."/>
            <person name="Tunlid A."/>
            <person name="Henrissat B."/>
            <person name="Grigoriev I.V."/>
            <person name="Hibbett D.S."/>
            <person name="Martin F."/>
            <person name="Nordberg H.P."/>
            <person name="Cantor M.N."/>
            <person name="Hua S.X."/>
        </authorList>
    </citation>
    <scope>NUCLEOTIDE SEQUENCE [LARGE SCALE GENOMIC DNA]</scope>
    <source>
        <strain evidence="6 7">LaAM-08-1</strain>
    </source>
</reference>
<evidence type="ECO:0000313" key="7">
    <source>
        <dbReference type="Proteomes" id="UP000054477"/>
    </source>
</evidence>
<dbReference type="ESTHER" id="9agar-a0a0c9x4m5">
    <property type="family name" value="Fungal_carboxylesterase_lipase"/>
</dbReference>
<dbReference type="PROSITE" id="PS01173">
    <property type="entry name" value="LIPASE_GDXG_HIS"/>
    <property type="match status" value="1"/>
</dbReference>
<dbReference type="GO" id="GO:0016787">
    <property type="term" value="F:hydrolase activity"/>
    <property type="evidence" value="ECO:0007669"/>
    <property type="project" value="UniProtKB-KW"/>
</dbReference>
<keyword evidence="3 4" id="KW-0378">Hydrolase</keyword>